<keyword evidence="1" id="KW-0547">Nucleotide-binding</keyword>
<dbReference type="SMART" id="SM00865">
    <property type="entry name" value="Tubulin_C"/>
    <property type="match status" value="1"/>
</dbReference>
<dbReference type="GO" id="GO:0005525">
    <property type="term" value="F:GTP binding"/>
    <property type="evidence" value="ECO:0007669"/>
    <property type="project" value="UniProtKB-KW"/>
</dbReference>
<feature type="domain" description="Tubulin/FtsZ 2-layer sandwich" evidence="4">
    <location>
        <begin position="10"/>
        <end position="117"/>
    </location>
</feature>
<dbReference type="InterPro" id="IPR037103">
    <property type="entry name" value="Tubulin/FtsZ-like_C"/>
</dbReference>
<evidence type="ECO:0000313" key="5">
    <source>
        <dbReference type="EMBL" id="PKH44902.1"/>
    </source>
</evidence>
<evidence type="ECO:0000259" key="4">
    <source>
        <dbReference type="SMART" id="SM00865"/>
    </source>
</evidence>
<evidence type="ECO:0000256" key="3">
    <source>
        <dbReference type="SAM" id="MobiDB-lite"/>
    </source>
</evidence>
<keyword evidence="2" id="KW-0342">GTP-binding</keyword>
<reference evidence="5 6" key="1">
    <citation type="journal article" date="2017" name="FEMS Microbiol. Ecol.">
        <title>Reconstructed genomes of novel Dehalococcoides mccartyi strains from 1,2,3,4-tetrachlorodibenzo-p-dioxin-dechlorinating enrichment cultures reveal divergent reductive dehalogenase gene profiles.</title>
        <authorList>
            <person name="Dam H.T."/>
            <person name="Vollmers J."/>
            <person name="Kaster A.K."/>
            <person name="Haggblom M.M."/>
        </authorList>
    </citation>
    <scope>NUCLEOTIDE SEQUENCE [LARGE SCALE GENOMIC DNA]</scope>
    <source>
        <strain evidence="5 6">H1-3-2.001</strain>
    </source>
</reference>
<evidence type="ECO:0000256" key="1">
    <source>
        <dbReference type="ARBA" id="ARBA00022741"/>
    </source>
</evidence>
<dbReference type="GO" id="GO:0003924">
    <property type="term" value="F:GTPase activity"/>
    <property type="evidence" value="ECO:0007669"/>
    <property type="project" value="InterPro"/>
</dbReference>
<dbReference type="Proteomes" id="UP000233649">
    <property type="component" value="Unassembled WGS sequence"/>
</dbReference>
<dbReference type="InterPro" id="IPR018316">
    <property type="entry name" value="Tubulin/FtsZ_2-layer-sand-dom"/>
</dbReference>
<sequence>MLFADNHFTVSIKIADFGRRGHTPQNRVYRRTHIRAALASPLLDIAVDGAMGVIYNVCGGEDLSLMEVNSAADVIRQAVDPQANIIFGVSTDPRMGKEVQITLIATGFATKESMLSNNHEKEMTRMMKGLRSKTQEELEVPSFMRYRSAQPSIRKPAPAAHQAPPRFLSR</sequence>
<dbReference type="EMBL" id="PHFD01000406">
    <property type="protein sequence ID" value="PKH44902.1"/>
    <property type="molecule type" value="Genomic_DNA"/>
</dbReference>
<dbReference type="PANTHER" id="PTHR30314">
    <property type="entry name" value="CELL DIVISION PROTEIN FTSZ-RELATED"/>
    <property type="match status" value="1"/>
</dbReference>
<dbReference type="GO" id="GO:0032153">
    <property type="term" value="C:cell division site"/>
    <property type="evidence" value="ECO:0007669"/>
    <property type="project" value="TreeGrafter"/>
</dbReference>
<protein>
    <submittedName>
        <fullName evidence="5">Cell division protein FtsZ</fullName>
    </submittedName>
</protein>
<comment type="caution">
    <text evidence="5">The sequence shown here is derived from an EMBL/GenBank/DDBJ whole genome shotgun (WGS) entry which is preliminary data.</text>
</comment>
<evidence type="ECO:0000313" key="6">
    <source>
        <dbReference type="Proteomes" id="UP000233649"/>
    </source>
</evidence>
<accession>A0A2J1DS02</accession>
<dbReference type="GO" id="GO:0051301">
    <property type="term" value="P:cell division"/>
    <property type="evidence" value="ECO:0007669"/>
    <property type="project" value="UniProtKB-KW"/>
</dbReference>
<feature type="region of interest" description="Disordered" evidence="3">
    <location>
        <begin position="149"/>
        <end position="170"/>
    </location>
</feature>
<dbReference type="PANTHER" id="PTHR30314:SF3">
    <property type="entry name" value="MITOCHONDRIAL DIVISION PROTEIN FSZA"/>
    <property type="match status" value="1"/>
</dbReference>
<keyword evidence="5" id="KW-0132">Cell division</keyword>
<keyword evidence="5" id="KW-0131">Cell cycle</keyword>
<dbReference type="InterPro" id="IPR045061">
    <property type="entry name" value="FtsZ/CetZ"/>
</dbReference>
<dbReference type="Pfam" id="PF12327">
    <property type="entry name" value="FtsZ_C"/>
    <property type="match status" value="1"/>
</dbReference>
<dbReference type="InterPro" id="IPR008280">
    <property type="entry name" value="Tub_FtsZ_C"/>
</dbReference>
<organism evidence="5 6">
    <name type="scientific">Dehalococcoides mccartyi</name>
    <dbReference type="NCBI Taxonomy" id="61435"/>
    <lineage>
        <taxon>Bacteria</taxon>
        <taxon>Bacillati</taxon>
        <taxon>Chloroflexota</taxon>
        <taxon>Dehalococcoidia</taxon>
        <taxon>Dehalococcoidales</taxon>
        <taxon>Dehalococcoidaceae</taxon>
        <taxon>Dehalococcoides</taxon>
    </lineage>
</organism>
<evidence type="ECO:0000256" key="2">
    <source>
        <dbReference type="ARBA" id="ARBA00023134"/>
    </source>
</evidence>
<dbReference type="InterPro" id="IPR024757">
    <property type="entry name" value="FtsZ_C"/>
</dbReference>
<dbReference type="GO" id="GO:0005737">
    <property type="term" value="C:cytoplasm"/>
    <property type="evidence" value="ECO:0007669"/>
    <property type="project" value="TreeGrafter"/>
</dbReference>
<dbReference type="AlphaFoldDB" id="A0A2J1DS02"/>
<proteinExistence type="predicted"/>
<gene>
    <name evidence="5" type="ORF">CVH13_01695</name>
</gene>
<dbReference type="SUPFAM" id="SSF55307">
    <property type="entry name" value="Tubulin C-terminal domain-like"/>
    <property type="match status" value="1"/>
</dbReference>
<name>A0A2J1DS02_9CHLR</name>
<dbReference type="Gene3D" id="3.30.1330.20">
    <property type="entry name" value="Tubulin/FtsZ, C-terminal domain"/>
    <property type="match status" value="1"/>
</dbReference>